<comment type="caution">
    <text evidence="1">The sequence shown here is derived from an EMBL/GenBank/DDBJ whole genome shotgun (WGS) entry which is preliminary data.</text>
</comment>
<dbReference type="AlphaFoldDB" id="A0AAV4WJF9"/>
<keyword evidence="2" id="KW-1185">Reference proteome</keyword>
<accession>A0AAV4WJF9</accession>
<proteinExistence type="predicted"/>
<sequence length="101" mass="11999">MELLRYKWPTTASITFVEPQTTITKLSCPQFIECFKVPLKNVPHNSQQSCILFVYKRQKSRHSFPSFISGNQPEIEWSVVTWFQEYTWTEITLLRFPSLHT</sequence>
<dbReference type="Proteomes" id="UP001054837">
    <property type="component" value="Unassembled WGS sequence"/>
</dbReference>
<dbReference type="EMBL" id="BPLQ01014670">
    <property type="protein sequence ID" value="GIY81934.1"/>
    <property type="molecule type" value="Genomic_DNA"/>
</dbReference>
<organism evidence="1 2">
    <name type="scientific">Caerostris darwini</name>
    <dbReference type="NCBI Taxonomy" id="1538125"/>
    <lineage>
        <taxon>Eukaryota</taxon>
        <taxon>Metazoa</taxon>
        <taxon>Ecdysozoa</taxon>
        <taxon>Arthropoda</taxon>
        <taxon>Chelicerata</taxon>
        <taxon>Arachnida</taxon>
        <taxon>Araneae</taxon>
        <taxon>Araneomorphae</taxon>
        <taxon>Entelegynae</taxon>
        <taxon>Araneoidea</taxon>
        <taxon>Araneidae</taxon>
        <taxon>Caerostris</taxon>
    </lineage>
</organism>
<gene>
    <name evidence="1" type="ORF">CDAR_43531</name>
</gene>
<reference evidence="1 2" key="1">
    <citation type="submission" date="2021-06" db="EMBL/GenBank/DDBJ databases">
        <title>Caerostris darwini draft genome.</title>
        <authorList>
            <person name="Kono N."/>
            <person name="Arakawa K."/>
        </authorList>
    </citation>
    <scope>NUCLEOTIDE SEQUENCE [LARGE SCALE GENOMIC DNA]</scope>
</reference>
<protein>
    <submittedName>
        <fullName evidence="1">Uncharacterized protein</fullName>
    </submittedName>
</protein>
<name>A0AAV4WJF9_9ARAC</name>
<evidence type="ECO:0000313" key="1">
    <source>
        <dbReference type="EMBL" id="GIY81934.1"/>
    </source>
</evidence>
<evidence type="ECO:0000313" key="2">
    <source>
        <dbReference type="Proteomes" id="UP001054837"/>
    </source>
</evidence>